<keyword evidence="2" id="KW-1185">Reference proteome</keyword>
<protein>
    <submittedName>
        <fullName evidence="1">Uncharacterized protein</fullName>
    </submittedName>
</protein>
<gene>
    <name evidence="1" type="ORF">GCWU000321_01180</name>
</gene>
<dbReference type="Proteomes" id="UP000004736">
    <property type="component" value="Unassembled WGS sequence"/>
</dbReference>
<sequence>MDMGYDITFHPISEEQMDAWYFSLLDGLAKGDTSRLEAVAEEAGMDPFYINKYRDLMKYAAGTPPSERFETTHGFYMAVVQGFFRKHYYVRGTAVSFMAEEYPLMERYITPWKDILPEGILPPAQRGIVENYSAGVYLSAEHVKELLSDYEGNKEIREAVDDYFMENGAVLLKALRDAAENGAGLLEATDVVEVEPLDLKKTTSYSDLNQCDPEGAFIYQKVARTQISEFMKSKKS</sequence>
<accession>C9LNQ7</accession>
<reference evidence="1" key="1">
    <citation type="submission" date="2009-09" db="EMBL/GenBank/DDBJ databases">
        <authorList>
            <person name="Weinstock G."/>
            <person name="Sodergren E."/>
            <person name="Clifton S."/>
            <person name="Fulton L."/>
            <person name="Fulton B."/>
            <person name="Courtney L."/>
            <person name="Fronick C."/>
            <person name="Harrison M."/>
            <person name="Strong C."/>
            <person name="Farmer C."/>
            <person name="Delahaunty K."/>
            <person name="Markovic C."/>
            <person name="Hall O."/>
            <person name="Minx P."/>
            <person name="Tomlinson C."/>
            <person name="Mitreva M."/>
            <person name="Nelson J."/>
            <person name="Hou S."/>
            <person name="Wollam A."/>
            <person name="Pepin K.H."/>
            <person name="Johnson M."/>
            <person name="Bhonagiri V."/>
            <person name="Nash W.E."/>
            <person name="Warren W."/>
            <person name="Chinwalla A."/>
            <person name="Mardis E.R."/>
            <person name="Wilson R.K."/>
        </authorList>
    </citation>
    <scope>NUCLEOTIDE SEQUENCE [LARGE SCALE GENOMIC DNA]</scope>
    <source>
        <strain evidence="1">DSM 15470</strain>
    </source>
</reference>
<evidence type="ECO:0000313" key="2">
    <source>
        <dbReference type="Proteomes" id="UP000004736"/>
    </source>
</evidence>
<organism evidence="1 2">
    <name type="scientific">Dialister invisus DSM 15470</name>
    <dbReference type="NCBI Taxonomy" id="592028"/>
    <lineage>
        <taxon>Bacteria</taxon>
        <taxon>Bacillati</taxon>
        <taxon>Bacillota</taxon>
        <taxon>Negativicutes</taxon>
        <taxon>Veillonellales</taxon>
        <taxon>Veillonellaceae</taxon>
        <taxon>Dialister</taxon>
    </lineage>
</organism>
<name>C9LNQ7_9FIRM</name>
<dbReference type="STRING" id="592028.GCWU000321_01180"/>
<comment type="caution">
    <text evidence="1">The sequence shown here is derived from an EMBL/GenBank/DDBJ whole genome shotgun (WGS) entry which is preliminary data.</text>
</comment>
<dbReference type="eggNOG" id="ENOG502Z7V3">
    <property type="taxonomic scope" value="Bacteria"/>
</dbReference>
<dbReference type="HOGENOM" id="CLU_1053039_0_0_9"/>
<proteinExistence type="predicted"/>
<dbReference type="AlphaFoldDB" id="C9LNQ7"/>
<evidence type="ECO:0000313" key="1">
    <source>
        <dbReference type="EMBL" id="EEW97193.1"/>
    </source>
</evidence>
<dbReference type="EMBL" id="ACIM02000001">
    <property type="protein sequence ID" value="EEW97193.1"/>
    <property type="molecule type" value="Genomic_DNA"/>
</dbReference>